<keyword evidence="1" id="KW-0812">Transmembrane</keyword>
<dbReference type="eggNOG" id="COG2006">
    <property type="taxonomic scope" value="Bacteria"/>
</dbReference>
<dbReference type="InterPro" id="IPR007160">
    <property type="entry name" value="DUF362"/>
</dbReference>
<dbReference type="Proteomes" id="UP000000739">
    <property type="component" value="Chromosome"/>
</dbReference>
<accession>B8F9T2</accession>
<evidence type="ECO:0000313" key="3">
    <source>
        <dbReference type="EMBL" id="ACL03028.1"/>
    </source>
</evidence>
<dbReference type="EMBL" id="CP001322">
    <property type="protein sequence ID" value="ACL03028.1"/>
    <property type="molecule type" value="Genomic_DNA"/>
</dbReference>
<dbReference type="RefSeq" id="WP_012610463.1">
    <property type="nucleotide sequence ID" value="NC_011768.1"/>
</dbReference>
<dbReference type="KEGG" id="dal:Dalk_1327"/>
<feature type="transmembrane region" description="Helical" evidence="1">
    <location>
        <begin position="327"/>
        <end position="345"/>
    </location>
</feature>
<gene>
    <name evidence="3" type="ordered locus">Dalk_1327</name>
</gene>
<organism evidence="3 4">
    <name type="scientific">Desulfatibacillum aliphaticivorans</name>
    <dbReference type="NCBI Taxonomy" id="218208"/>
    <lineage>
        <taxon>Bacteria</taxon>
        <taxon>Pseudomonadati</taxon>
        <taxon>Thermodesulfobacteriota</taxon>
        <taxon>Desulfobacteria</taxon>
        <taxon>Desulfobacterales</taxon>
        <taxon>Desulfatibacillaceae</taxon>
        <taxon>Desulfatibacillum</taxon>
    </lineage>
</organism>
<keyword evidence="1" id="KW-1133">Transmembrane helix</keyword>
<feature type="domain" description="DUF362" evidence="2">
    <location>
        <begin position="54"/>
        <end position="256"/>
    </location>
</feature>
<evidence type="ECO:0000256" key="1">
    <source>
        <dbReference type="SAM" id="Phobius"/>
    </source>
</evidence>
<dbReference type="Pfam" id="PF04015">
    <property type="entry name" value="DUF362"/>
    <property type="match status" value="1"/>
</dbReference>
<sequence>MLRSEDMETKEQVPNRDDLPAWIEDRAILPEPETIVGYIRTLGLETRFGSAISIIIKPNFAGGSALSTESHAVTNPEMILRVINGIRLINQKANIFIAESDSAGKGYAFLKFENMGISAWNLHRVNLLDLSRDRLERAVLDKPLYFKDDTDPLWLSETYLKADLLVSMANLKTHAVTAYTGACKNLFGVLPREDKYVYHPDVHKVIYDLVRCRKPDLSIVDGYRGMEENGPISGRPVNLGVRIWSGDAVTADLVSCKIIDMDYKKVNYLALLNKDKPLQLNADSITRNPIKHRTKLMVFFNYWGLKVQRAGYNLYMYGHRIHSVSSWLWFVLMTIRPVLLKFFNLQTLKTWKRKYLDD</sequence>
<proteinExistence type="predicted"/>
<evidence type="ECO:0000259" key="2">
    <source>
        <dbReference type="Pfam" id="PF04015"/>
    </source>
</evidence>
<keyword evidence="4" id="KW-1185">Reference proteome</keyword>
<protein>
    <recommendedName>
        <fullName evidence="2">DUF362 domain-containing protein</fullName>
    </recommendedName>
</protein>
<dbReference type="HOGENOM" id="CLU_773219_0_0_7"/>
<evidence type="ECO:0000313" key="4">
    <source>
        <dbReference type="Proteomes" id="UP000000739"/>
    </source>
</evidence>
<keyword evidence="1" id="KW-0472">Membrane</keyword>
<reference evidence="3 4" key="1">
    <citation type="journal article" date="2012" name="Environ. Microbiol.">
        <title>The genome sequence of Desulfatibacillum alkenivorans AK-01: a blueprint for anaerobic alkane oxidation.</title>
        <authorList>
            <person name="Callaghan A.V."/>
            <person name="Morris B.E."/>
            <person name="Pereira I.A."/>
            <person name="McInerney M.J."/>
            <person name="Austin R.N."/>
            <person name="Groves J.T."/>
            <person name="Kukor J.J."/>
            <person name="Suflita J.M."/>
            <person name="Young L.Y."/>
            <person name="Zylstra G.J."/>
            <person name="Wawrik B."/>
        </authorList>
    </citation>
    <scope>NUCLEOTIDE SEQUENCE [LARGE SCALE GENOMIC DNA]</scope>
    <source>
        <strain evidence="3 4">AK-01</strain>
    </source>
</reference>
<name>B8F9T2_DESAL</name>
<dbReference type="AlphaFoldDB" id="B8F9T2"/>